<dbReference type="AlphaFoldDB" id="A0A9P1FWL1"/>
<accession>A0A9P1FWL1</accession>
<comment type="caution">
    <text evidence="2">The sequence shown here is derived from an EMBL/GenBank/DDBJ whole genome shotgun (WGS) entry which is preliminary data.</text>
</comment>
<dbReference type="Proteomes" id="UP001152797">
    <property type="component" value="Unassembled WGS sequence"/>
</dbReference>
<organism evidence="2">
    <name type="scientific">Cladocopium goreaui</name>
    <dbReference type="NCBI Taxonomy" id="2562237"/>
    <lineage>
        <taxon>Eukaryota</taxon>
        <taxon>Sar</taxon>
        <taxon>Alveolata</taxon>
        <taxon>Dinophyceae</taxon>
        <taxon>Suessiales</taxon>
        <taxon>Symbiodiniaceae</taxon>
        <taxon>Cladocopium</taxon>
    </lineage>
</organism>
<feature type="non-terminal residue" evidence="2">
    <location>
        <position position="1"/>
    </location>
</feature>
<dbReference type="OrthoDB" id="411026at2759"/>
<evidence type="ECO:0000313" key="4">
    <source>
        <dbReference type="Proteomes" id="UP001152797"/>
    </source>
</evidence>
<reference evidence="2" key="1">
    <citation type="submission" date="2022-10" db="EMBL/GenBank/DDBJ databases">
        <authorList>
            <person name="Chen Y."/>
            <person name="Dougan E. K."/>
            <person name="Chan C."/>
            <person name="Rhodes N."/>
            <person name="Thang M."/>
        </authorList>
    </citation>
    <scope>NUCLEOTIDE SEQUENCE</scope>
</reference>
<evidence type="ECO:0000313" key="2">
    <source>
        <dbReference type="EMBL" id="CAI3988942.1"/>
    </source>
</evidence>
<evidence type="ECO:0008006" key="5">
    <source>
        <dbReference type="Google" id="ProtNLM"/>
    </source>
</evidence>
<dbReference type="EMBL" id="CAMXCT030001316">
    <property type="protein sequence ID" value="CAL4776254.1"/>
    <property type="molecule type" value="Genomic_DNA"/>
</dbReference>
<evidence type="ECO:0000313" key="3">
    <source>
        <dbReference type="EMBL" id="CAL1142317.1"/>
    </source>
</evidence>
<keyword evidence="4" id="KW-1185">Reference proteome</keyword>
<proteinExistence type="predicted"/>
<dbReference type="EMBL" id="CAMXCT010001316">
    <property type="protein sequence ID" value="CAI3988942.1"/>
    <property type="molecule type" value="Genomic_DNA"/>
</dbReference>
<reference evidence="3" key="2">
    <citation type="submission" date="2024-04" db="EMBL/GenBank/DDBJ databases">
        <authorList>
            <person name="Chen Y."/>
            <person name="Shah S."/>
            <person name="Dougan E. K."/>
            <person name="Thang M."/>
            <person name="Chan C."/>
        </authorList>
    </citation>
    <scope>NUCLEOTIDE SEQUENCE [LARGE SCALE GENOMIC DNA]</scope>
</reference>
<dbReference type="Gene3D" id="3.30.710.10">
    <property type="entry name" value="Potassium Channel Kv1.1, Chain A"/>
    <property type="match status" value="1"/>
</dbReference>
<feature type="region of interest" description="Disordered" evidence="1">
    <location>
        <begin position="55"/>
        <end position="75"/>
    </location>
</feature>
<gene>
    <name evidence="2" type="ORF">C1SCF055_LOCUS16055</name>
</gene>
<dbReference type="InterPro" id="IPR011333">
    <property type="entry name" value="SKP1/BTB/POZ_sf"/>
</dbReference>
<name>A0A9P1FWL1_9DINO</name>
<protein>
    <recommendedName>
        <fullName evidence="5">Potassium channel tetramerisation-type BTB domain-containing protein</fullName>
    </recommendedName>
</protein>
<dbReference type="SUPFAM" id="SSF54695">
    <property type="entry name" value="POZ domain"/>
    <property type="match status" value="1"/>
</dbReference>
<dbReference type="EMBL" id="CAMXCT020001316">
    <property type="protein sequence ID" value="CAL1142317.1"/>
    <property type="molecule type" value="Genomic_DNA"/>
</dbReference>
<evidence type="ECO:0000256" key="1">
    <source>
        <dbReference type="SAM" id="MobiDB-lite"/>
    </source>
</evidence>
<sequence length="75" mass="8639">DQFEAFPRSLLNSLCTGRWSSLHSLDHEGRIFLDLEPTQFRAILDWAFENAERSERPRLAEASEPHAWGLDRADG</sequence>